<evidence type="ECO:0000256" key="10">
    <source>
        <dbReference type="ARBA" id="ARBA00022989"/>
    </source>
</evidence>
<keyword evidence="7 14" id="KW-0328">Glycosyltransferase</keyword>
<dbReference type="EMBL" id="OZ026884">
    <property type="protein sequence ID" value="CAL1240400.1"/>
    <property type="molecule type" value="Genomic_DNA"/>
</dbReference>
<feature type="transmembrane region" description="Helical" evidence="12">
    <location>
        <begin position="427"/>
        <end position="448"/>
    </location>
</feature>
<evidence type="ECO:0000256" key="12">
    <source>
        <dbReference type="SAM" id="Phobius"/>
    </source>
</evidence>
<dbReference type="Pfam" id="PF13632">
    <property type="entry name" value="Glyco_trans_2_3"/>
    <property type="match status" value="1"/>
</dbReference>
<feature type="domain" description="Glycosyltransferase 2-like" evidence="13">
    <location>
        <begin position="202"/>
        <end position="395"/>
    </location>
</feature>
<evidence type="ECO:0000256" key="6">
    <source>
        <dbReference type="ARBA" id="ARBA00022519"/>
    </source>
</evidence>
<feature type="transmembrane region" description="Helical" evidence="12">
    <location>
        <begin position="18"/>
        <end position="40"/>
    </location>
</feature>
<feature type="transmembrane region" description="Helical" evidence="12">
    <location>
        <begin position="460"/>
        <end position="484"/>
    </location>
</feature>
<evidence type="ECO:0000256" key="2">
    <source>
        <dbReference type="ARBA" id="ARBA00005001"/>
    </source>
</evidence>
<reference evidence="14 15" key="1">
    <citation type="submission" date="2024-04" db="EMBL/GenBank/DDBJ databases">
        <authorList>
            <person name="Cremers G."/>
        </authorList>
    </citation>
    <scope>NUCLEOTIDE SEQUENCE [LARGE SCALE GENOMIC DNA]</scope>
    <source>
        <strain evidence="14">MeCH1-AG</strain>
    </source>
</reference>
<dbReference type="InterPro" id="IPR029044">
    <property type="entry name" value="Nucleotide-diphossugar_trans"/>
</dbReference>
<evidence type="ECO:0000256" key="1">
    <source>
        <dbReference type="ARBA" id="ARBA00004429"/>
    </source>
</evidence>
<sequence length="685" mass="77387">MAASPSVVPGYIIALRRALFLVLVVVTACAALAMITSAFQQNGITPQEVVLLLLYTLLILWISTSFWTATLGFWCLLFGGDRRAIGRVPPTGPGAPDPSPLRTALVMPIYNEDPARVFAGLRAIYQSLLETGRAEEFELFILSDTRDPDLWLQEELEWYRLCGDFDAHGKIFYRNREKNVARKSGNIEDFCRRWGGRYRYMIVLDADSLMAGETLVRMVELMEAHPRVALIQSPPLPVNHQSLFARILQFASRLYGDIFTAGINFWQLSSGNYWGHNAIIRLRPFVEHCGLPKLPGREPFGGEIFSHDFVEAALLREAGWEVWMAAELKGSYEELPPTLIDYAKRDRRWCQGNLQHLRMVFARGFSALSRLYFLMGIMSYLSSPLWLLFLALTGLEAYVQSQTMPVYFFGDNIFPVWPESYTVEMTTVMLVTLAMLFLPKLWSLLLLLRRPSTFKNYGGILRATLSVVLESVFSVLTAPVLMLYQSKFVFAILARRSVGWPPQNRGDHRLSVREAVQAHGGQTLIGVISGWLSYQYVPEFFLWFTPVLAGLVLAIPVSILSSSTRMGILARRLGLFLTPEEYQTPRVVQLLRDNLARHAAREAEREPQGVADPVAYALHLALLPNRPLSKRQRHHLRALVYQLVEEGPETLSAAERRSLISDPETLARLHLLAWTRSGIDLASSA</sequence>
<organism evidence="14 15">
    <name type="scientific">Candidatus Methylocalor cossyra</name>
    <dbReference type="NCBI Taxonomy" id="3108543"/>
    <lineage>
        <taxon>Bacteria</taxon>
        <taxon>Pseudomonadati</taxon>
        <taxon>Pseudomonadota</taxon>
        <taxon>Gammaproteobacteria</taxon>
        <taxon>Methylococcales</taxon>
        <taxon>Methylococcaceae</taxon>
        <taxon>Candidatus Methylocalor</taxon>
    </lineage>
</organism>
<evidence type="ECO:0000256" key="9">
    <source>
        <dbReference type="ARBA" id="ARBA00022692"/>
    </source>
</evidence>
<dbReference type="PANTHER" id="PTHR43867">
    <property type="entry name" value="CELLULOSE SYNTHASE CATALYTIC SUBUNIT A [UDP-FORMING]"/>
    <property type="match status" value="1"/>
</dbReference>
<keyword evidence="15" id="KW-1185">Reference proteome</keyword>
<name>A0ABM9NIH0_9GAMM</name>
<dbReference type="Proteomes" id="UP001497493">
    <property type="component" value="Chromosome"/>
</dbReference>
<evidence type="ECO:0000313" key="14">
    <source>
        <dbReference type="EMBL" id="CAL1240400.1"/>
    </source>
</evidence>
<keyword evidence="5" id="KW-1003">Cell membrane</keyword>
<feature type="transmembrane region" description="Helical" evidence="12">
    <location>
        <begin position="371"/>
        <end position="395"/>
    </location>
</feature>
<evidence type="ECO:0000256" key="5">
    <source>
        <dbReference type="ARBA" id="ARBA00022475"/>
    </source>
</evidence>
<dbReference type="NCBIfam" id="NF003958">
    <property type="entry name" value="PRK05454.2-1"/>
    <property type="match status" value="1"/>
</dbReference>
<keyword evidence="11 12" id="KW-0472">Membrane</keyword>
<comment type="pathway">
    <text evidence="2">Glycan metabolism; osmoregulated periplasmic glucan (OPG) biosynthesis.</text>
</comment>
<comment type="similarity">
    <text evidence="3">Belongs to the glycosyltransferase 2 family. OpgH subfamily.</text>
</comment>
<evidence type="ECO:0000256" key="4">
    <source>
        <dbReference type="ARBA" id="ARBA00020585"/>
    </source>
</evidence>
<dbReference type="RefSeq" id="WP_348759883.1">
    <property type="nucleotide sequence ID" value="NZ_OZ026884.1"/>
</dbReference>
<dbReference type="InterPro" id="IPR050321">
    <property type="entry name" value="Glycosyltr_2/OpgH_subfam"/>
</dbReference>
<keyword evidence="6" id="KW-0997">Cell inner membrane</keyword>
<evidence type="ECO:0000256" key="7">
    <source>
        <dbReference type="ARBA" id="ARBA00022676"/>
    </source>
</evidence>
<keyword evidence="9 12" id="KW-0812">Transmembrane</keyword>
<keyword evidence="8 14" id="KW-0808">Transferase</keyword>
<dbReference type="SUPFAM" id="SSF53448">
    <property type="entry name" value="Nucleotide-diphospho-sugar transferases"/>
    <property type="match status" value="1"/>
</dbReference>
<keyword evidence="10 12" id="KW-1133">Transmembrane helix</keyword>
<accession>A0ABM9NIH0</accession>
<protein>
    <recommendedName>
        <fullName evidence="4">Glucans biosynthesis glucosyltransferase H</fullName>
    </recommendedName>
</protein>
<dbReference type="PANTHER" id="PTHR43867:SF5">
    <property type="entry name" value="GLUCANS BIOSYNTHESIS GLUCOSYLTRANSFERASE H"/>
    <property type="match status" value="1"/>
</dbReference>
<dbReference type="Gene3D" id="3.90.550.10">
    <property type="entry name" value="Spore Coat Polysaccharide Biosynthesis Protein SpsA, Chain A"/>
    <property type="match status" value="1"/>
</dbReference>
<dbReference type="NCBIfam" id="NF003962">
    <property type="entry name" value="PRK05454.2-5"/>
    <property type="match status" value="1"/>
</dbReference>
<proteinExistence type="inferred from homology"/>
<feature type="transmembrane region" description="Helical" evidence="12">
    <location>
        <begin position="540"/>
        <end position="562"/>
    </location>
</feature>
<comment type="subcellular location">
    <subcellularLocation>
        <location evidence="1">Cell inner membrane</location>
        <topology evidence="1">Multi-pass membrane protein</topology>
    </subcellularLocation>
</comment>
<dbReference type="GO" id="GO:0016757">
    <property type="term" value="F:glycosyltransferase activity"/>
    <property type="evidence" value="ECO:0007669"/>
    <property type="project" value="UniProtKB-KW"/>
</dbReference>
<evidence type="ECO:0000313" key="15">
    <source>
        <dbReference type="Proteomes" id="UP001497493"/>
    </source>
</evidence>
<dbReference type="InterPro" id="IPR001173">
    <property type="entry name" value="Glyco_trans_2-like"/>
</dbReference>
<gene>
    <name evidence="14" type="ORF">MECH1_V1_1624</name>
</gene>
<evidence type="ECO:0000256" key="8">
    <source>
        <dbReference type="ARBA" id="ARBA00022679"/>
    </source>
</evidence>
<evidence type="ECO:0000259" key="13">
    <source>
        <dbReference type="Pfam" id="PF13632"/>
    </source>
</evidence>
<evidence type="ECO:0000256" key="11">
    <source>
        <dbReference type="ARBA" id="ARBA00023136"/>
    </source>
</evidence>
<evidence type="ECO:0000256" key="3">
    <source>
        <dbReference type="ARBA" id="ARBA00009337"/>
    </source>
</evidence>
<dbReference type="CDD" id="cd04191">
    <property type="entry name" value="Glucan_BSP_MdoH"/>
    <property type="match status" value="1"/>
</dbReference>
<feature type="transmembrane region" description="Helical" evidence="12">
    <location>
        <begin position="52"/>
        <end position="77"/>
    </location>
</feature>